<dbReference type="OrthoDB" id="3222at2759"/>
<keyword evidence="3" id="KW-1185">Reference proteome</keyword>
<dbReference type="Proteomes" id="UP000193498">
    <property type="component" value="Unassembled WGS sequence"/>
</dbReference>
<keyword evidence="1" id="KW-0472">Membrane</keyword>
<evidence type="ECO:0008006" key="4">
    <source>
        <dbReference type="Google" id="ProtNLM"/>
    </source>
</evidence>
<gene>
    <name evidence="2" type="ORF">K493DRAFT_297308</name>
</gene>
<evidence type="ECO:0000313" key="3">
    <source>
        <dbReference type="Proteomes" id="UP000193498"/>
    </source>
</evidence>
<evidence type="ECO:0000313" key="2">
    <source>
        <dbReference type="EMBL" id="ORY03810.1"/>
    </source>
</evidence>
<dbReference type="InParanoid" id="A0A1Y1Z0J5"/>
<reference evidence="2 3" key="1">
    <citation type="submission" date="2016-07" db="EMBL/GenBank/DDBJ databases">
        <title>Pervasive Adenine N6-methylation of Active Genes in Fungi.</title>
        <authorList>
            <consortium name="DOE Joint Genome Institute"/>
            <person name="Mondo S.J."/>
            <person name="Dannebaum R.O."/>
            <person name="Kuo R.C."/>
            <person name="Labutti K."/>
            <person name="Haridas S."/>
            <person name="Kuo A."/>
            <person name="Salamov A."/>
            <person name="Ahrendt S.R."/>
            <person name="Lipzen A."/>
            <person name="Sullivan W."/>
            <person name="Andreopoulos W.B."/>
            <person name="Clum A."/>
            <person name="Lindquist E."/>
            <person name="Daum C."/>
            <person name="Ramamoorthy G.K."/>
            <person name="Gryganskyi A."/>
            <person name="Culley D."/>
            <person name="Magnuson J.K."/>
            <person name="James T.Y."/>
            <person name="O'Malley M.A."/>
            <person name="Stajich J.E."/>
            <person name="Spatafora J.W."/>
            <person name="Visel A."/>
            <person name="Grigoriev I.V."/>
        </authorList>
    </citation>
    <scope>NUCLEOTIDE SEQUENCE [LARGE SCALE GENOMIC DNA]</scope>
    <source>
        <strain evidence="2 3">CBS 931.73</strain>
    </source>
</reference>
<dbReference type="AlphaFoldDB" id="A0A1Y1Z0J5"/>
<proteinExistence type="predicted"/>
<protein>
    <recommendedName>
        <fullName evidence="4">Aquaporin-like protein</fullName>
    </recommendedName>
</protein>
<keyword evidence="1" id="KW-0812">Transmembrane</keyword>
<accession>A0A1Y1Z0J5</accession>
<name>A0A1Y1Z0J5_9FUNG</name>
<keyword evidence="1" id="KW-1133">Transmembrane helix</keyword>
<sequence length="117" mass="12691">MAQMFDWSEFRNPKNWRSGDHELYLMALYVLVSCGVTAWAVQQQKVFDPVVGPPCVALALGVNVFVSGGITDGFCGVGANPAKFLGVVVASGIYQEYRIPCPRSHVPGHEAESSKKC</sequence>
<feature type="transmembrane region" description="Helical" evidence="1">
    <location>
        <begin position="23"/>
        <end position="41"/>
    </location>
</feature>
<dbReference type="EMBL" id="MCFE01000042">
    <property type="protein sequence ID" value="ORY03810.1"/>
    <property type="molecule type" value="Genomic_DNA"/>
</dbReference>
<organism evidence="2 3">
    <name type="scientific">Basidiobolus meristosporus CBS 931.73</name>
    <dbReference type="NCBI Taxonomy" id="1314790"/>
    <lineage>
        <taxon>Eukaryota</taxon>
        <taxon>Fungi</taxon>
        <taxon>Fungi incertae sedis</taxon>
        <taxon>Zoopagomycota</taxon>
        <taxon>Entomophthoromycotina</taxon>
        <taxon>Basidiobolomycetes</taxon>
        <taxon>Basidiobolales</taxon>
        <taxon>Basidiobolaceae</taxon>
        <taxon>Basidiobolus</taxon>
    </lineage>
</organism>
<comment type="caution">
    <text evidence="2">The sequence shown here is derived from an EMBL/GenBank/DDBJ whole genome shotgun (WGS) entry which is preliminary data.</text>
</comment>
<evidence type="ECO:0000256" key="1">
    <source>
        <dbReference type="SAM" id="Phobius"/>
    </source>
</evidence>